<name>B3R0A7_PHYMT</name>
<evidence type="ECO:0000256" key="1">
    <source>
        <dbReference type="SAM" id="Phobius"/>
    </source>
</evidence>
<protein>
    <submittedName>
        <fullName evidence="2">Uncharacterized protein</fullName>
    </submittedName>
</protein>
<dbReference type="AlphaFoldDB" id="B3R0A7"/>
<proteinExistence type="predicted"/>
<keyword evidence="1" id="KW-0812">Transmembrane</keyword>
<dbReference type="HOGENOM" id="CLU_1340954_0_0_14"/>
<accession>B3R0A7</accession>
<organism evidence="3">
    <name type="scientific">Phytoplasma mali (strain AT)</name>
    <dbReference type="NCBI Taxonomy" id="482235"/>
    <lineage>
        <taxon>Bacteria</taxon>
        <taxon>Bacillati</taxon>
        <taxon>Mycoplasmatota</taxon>
        <taxon>Mollicutes</taxon>
        <taxon>Acholeplasmatales</taxon>
        <taxon>Acholeplasmataceae</taxon>
        <taxon>Candidatus Phytoplasma</taxon>
        <taxon>16SrX (Apple proliferation group)</taxon>
    </lineage>
</organism>
<dbReference type="Proteomes" id="UP000002020">
    <property type="component" value="Chromosome"/>
</dbReference>
<keyword evidence="1" id="KW-1133">Transmembrane helix</keyword>
<dbReference type="KEGG" id="pml:ATP_00084"/>
<reference evidence="2 3" key="1">
    <citation type="journal article" date="2008" name="BMC Genomics">
        <title>The linear chromosome of the plant-pathogenic mycoplasma 'Candidatus Phytoplasma mali'.</title>
        <authorList>
            <person name="Kube M."/>
            <person name="Schneider B."/>
            <person name="Kuhl H."/>
            <person name="Dandekar T."/>
            <person name="Heitmann K."/>
            <person name="Migdoll A.M."/>
            <person name="Reinhardt R."/>
            <person name="Seemueller E."/>
        </authorList>
    </citation>
    <scope>NUCLEOTIDE SEQUENCE [LARGE SCALE GENOMIC DNA]</scope>
    <source>
        <strain evidence="2 3">AT</strain>
    </source>
</reference>
<dbReference type="EMBL" id="CU469464">
    <property type="protein sequence ID" value="CAP18271.1"/>
    <property type="molecule type" value="Genomic_DNA"/>
</dbReference>
<gene>
    <name evidence="2" type="ordered locus">ATP_00084</name>
</gene>
<sequence length="204" mass="24696">MFLKKSLYNKKTPKMKITLILNYLIICIIGMFQGIKQGIRDKRNFFSIGLFTRQNSIILNIFLSLCLNKKFQNSKYYLYSSFILLINNLIIFFICFWETKKPHCYLLEHKIIPLMFILFYFYFNKKIINLNHSYIGLIYPFFYLAIIMLLGTYDKNYYPYKMFNDFAFFSQDHFIILRIFLSLVMILLSLWLIIILKKSTQKKT</sequence>
<feature type="transmembrane region" description="Helical" evidence="1">
    <location>
        <begin position="105"/>
        <end position="123"/>
    </location>
</feature>
<feature type="transmembrane region" description="Helical" evidence="1">
    <location>
        <begin position="20"/>
        <end position="39"/>
    </location>
</feature>
<feature type="transmembrane region" description="Helical" evidence="1">
    <location>
        <begin position="77"/>
        <end position="99"/>
    </location>
</feature>
<keyword evidence="3" id="KW-1185">Reference proteome</keyword>
<keyword evidence="1" id="KW-0472">Membrane</keyword>
<feature type="transmembrane region" description="Helical" evidence="1">
    <location>
        <begin position="45"/>
        <end position="65"/>
    </location>
</feature>
<feature type="transmembrane region" description="Helical" evidence="1">
    <location>
        <begin position="173"/>
        <end position="196"/>
    </location>
</feature>
<feature type="transmembrane region" description="Helical" evidence="1">
    <location>
        <begin position="135"/>
        <end position="153"/>
    </location>
</feature>
<evidence type="ECO:0000313" key="2">
    <source>
        <dbReference type="EMBL" id="CAP18271.1"/>
    </source>
</evidence>
<evidence type="ECO:0000313" key="3">
    <source>
        <dbReference type="Proteomes" id="UP000002020"/>
    </source>
</evidence>